<feature type="signal peptide" evidence="1">
    <location>
        <begin position="1"/>
        <end position="25"/>
    </location>
</feature>
<dbReference type="Proteomes" id="UP000053477">
    <property type="component" value="Unassembled WGS sequence"/>
</dbReference>
<dbReference type="AlphaFoldDB" id="A0A0H2RJU4"/>
<keyword evidence="3" id="KW-1185">Reference proteome</keyword>
<organism evidence="2 3">
    <name type="scientific">Schizopora paradoxa</name>
    <dbReference type="NCBI Taxonomy" id="27342"/>
    <lineage>
        <taxon>Eukaryota</taxon>
        <taxon>Fungi</taxon>
        <taxon>Dikarya</taxon>
        <taxon>Basidiomycota</taxon>
        <taxon>Agaricomycotina</taxon>
        <taxon>Agaricomycetes</taxon>
        <taxon>Hymenochaetales</taxon>
        <taxon>Schizoporaceae</taxon>
        <taxon>Schizopora</taxon>
    </lineage>
</organism>
<evidence type="ECO:0008006" key="4">
    <source>
        <dbReference type="Google" id="ProtNLM"/>
    </source>
</evidence>
<keyword evidence="1" id="KW-0732">Signal</keyword>
<sequence>MYMTGLLSLLVFFLQFFLYQLRVIAHSSPPPLCPLQHSARQPWRFYERNNVYRPRELASLRERYKVGGASEANRFSTSRNQRFRHSTEWFQALVY</sequence>
<accession>A0A0H2RJU4</accession>
<reference evidence="2 3" key="1">
    <citation type="submission" date="2015-04" db="EMBL/GenBank/DDBJ databases">
        <title>Complete genome sequence of Schizopora paradoxa KUC8140, a cosmopolitan wood degrader in East Asia.</title>
        <authorList>
            <consortium name="DOE Joint Genome Institute"/>
            <person name="Min B."/>
            <person name="Park H."/>
            <person name="Jang Y."/>
            <person name="Kim J.-J."/>
            <person name="Kim K.H."/>
            <person name="Pangilinan J."/>
            <person name="Lipzen A."/>
            <person name="Riley R."/>
            <person name="Grigoriev I.V."/>
            <person name="Spatafora J.W."/>
            <person name="Choi I.-G."/>
        </authorList>
    </citation>
    <scope>NUCLEOTIDE SEQUENCE [LARGE SCALE GENOMIC DNA]</scope>
    <source>
        <strain evidence="2 3">KUC8140</strain>
    </source>
</reference>
<proteinExistence type="predicted"/>
<protein>
    <recommendedName>
        <fullName evidence="4">Secreted protein</fullName>
    </recommendedName>
</protein>
<dbReference type="EMBL" id="KQ085984">
    <property type="protein sequence ID" value="KLO12139.1"/>
    <property type="molecule type" value="Genomic_DNA"/>
</dbReference>
<dbReference type="InParanoid" id="A0A0H2RJU4"/>
<feature type="chain" id="PRO_5005201562" description="Secreted protein" evidence="1">
    <location>
        <begin position="26"/>
        <end position="95"/>
    </location>
</feature>
<evidence type="ECO:0000313" key="3">
    <source>
        <dbReference type="Proteomes" id="UP000053477"/>
    </source>
</evidence>
<name>A0A0H2RJU4_9AGAM</name>
<evidence type="ECO:0000313" key="2">
    <source>
        <dbReference type="EMBL" id="KLO12139.1"/>
    </source>
</evidence>
<gene>
    <name evidence="2" type="ORF">SCHPADRAFT_436044</name>
</gene>
<evidence type="ECO:0000256" key="1">
    <source>
        <dbReference type="SAM" id="SignalP"/>
    </source>
</evidence>